<sequence>MPSIRVLGHAYRAWRRNRTWAKHEPETPYLADLLSGAPVCLHVGASDGRHSYVMTQVAPMAQVHAFEPSAFTFEVLKTCLAWHGISAHVTPVNTAVADIPGELLLVTPIKMSGRMARGYAYVAAERPRSPVRPDFEDMGAEVETTSVTTLDRYCESQGLSRVDFIRMDVEGAELKALKGAEGIIARDLPHVLIEIHPLMLEGRFGGTARAVLEVFLSRGYRMFAVNGDRLEECSDVDVEAPWKDYFFVHPERAGDLPDGVFKARMAA</sequence>
<gene>
    <name evidence="2" type="ORF">GGQ61_002547</name>
</gene>
<evidence type="ECO:0000313" key="2">
    <source>
        <dbReference type="EMBL" id="MBB3891819.1"/>
    </source>
</evidence>
<name>A0A840A1E1_9CAUL</name>
<evidence type="ECO:0000259" key="1">
    <source>
        <dbReference type="Pfam" id="PF05050"/>
    </source>
</evidence>
<dbReference type="RefSeq" id="WP_183773278.1">
    <property type="nucleotide sequence ID" value="NZ_JACIDK010000003.1"/>
</dbReference>
<dbReference type="GO" id="GO:0008168">
    <property type="term" value="F:methyltransferase activity"/>
    <property type="evidence" value="ECO:0007669"/>
    <property type="project" value="UniProtKB-KW"/>
</dbReference>
<dbReference type="GO" id="GO:0032259">
    <property type="term" value="P:methylation"/>
    <property type="evidence" value="ECO:0007669"/>
    <property type="project" value="UniProtKB-KW"/>
</dbReference>
<dbReference type="EMBL" id="JACIDK010000003">
    <property type="protein sequence ID" value="MBB3891819.1"/>
    <property type="molecule type" value="Genomic_DNA"/>
</dbReference>
<accession>A0A840A1E1</accession>
<dbReference type="Proteomes" id="UP000530564">
    <property type="component" value="Unassembled WGS sequence"/>
</dbReference>
<dbReference type="AlphaFoldDB" id="A0A840A1E1"/>
<dbReference type="NCBIfam" id="TIGR01444">
    <property type="entry name" value="fkbM_fam"/>
    <property type="match status" value="1"/>
</dbReference>
<dbReference type="InterPro" id="IPR052514">
    <property type="entry name" value="SAM-dependent_MTase"/>
</dbReference>
<comment type="caution">
    <text evidence="2">The sequence shown here is derived from an EMBL/GenBank/DDBJ whole genome shotgun (WGS) entry which is preliminary data.</text>
</comment>
<proteinExistence type="predicted"/>
<dbReference type="Pfam" id="PF05050">
    <property type="entry name" value="Methyltransf_21"/>
    <property type="match status" value="1"/>
</dbReference>
<organism evidence="2 3">
    <name type="scientific">Phenylobacterium haematophilum</name>
    <dbReference type="NCBI Taxonomy" id="98513"/>
    <lineage>
        <taxon>Bacteria</taxon>
        <taxon>Pseudomonadati</taxon>
        <taxon>Pseudomonadota</taxon>
        <taxon>Alphaproteobacteria</taxon>
        <taxon>Caulobacterales</taxon>
        <taxon>Caulobacteraceae</taxon>
        <taxon>Phenylobacterium</taxon>
    </lineage>
</organism>
<protein>
    <submittedName>
        <fullName evidence="2">FkbM family methyltransferase</fullName>
    </submittedName>
</protein>
<dbReference type="PANTHER" id="PTHR34203:SF15">
    <property type="entry name" value="SLL1173 PROTEIN"/>
    <property type="match status" value="1"/>
</dbReference>
<keyword evidence="3" id="KW-1185">Reference proteome</keyword>
<dbReference type="SUPFAM" id="SSF53335">
    <property type="entry name" value="S-adenosyl-L-methionine-dependent methyltransferases"/>
    <property type="match status" value="1"/>
</dbReference>
<dbReference type="PANTHER" id="PTHR34203">
    <property type="entry name" value="METHYLTRANSFERASE, FKBM FAMILY PROTEIN"/>
    <property type="match status" value="1"/>
</dbReference>
<dbReference type="Gene3D" id="3.40.50.150">
    <property type="entry name" value="Vaccinia Virus protein VP39"/>
    <property type="match status" value="1"/>
</dbReference>
<keyword evidence="2" id="KW-0489">Methyltransferase</keyword>
<dbReference type="InterPro" id="IPR006342">
    <property type="entry name" value="FkbM_mtfrase"/>
</dbReference>
<feature type="domain" description="Methyltransferase FkbM" evidence="1">
    <location>
        <begin position="42"/>
        <end position="222"/>
    </location>
</feature>
<reference evidence="2 3" key="1">
    <citation type="submission" date="2020-08" db="EMBL/GenBank/DDBJ databases">
        <title>Genomic Encyclopedia of Type Strains, Phase IV (KMG-IV): sequencing the most valuable type-strain genomes for metagenomic binning, comparative biology and taxonomic classification.</title>
        <authorList>
            <person name="Goeker M."/>
        </authorList>
    </citation>
    <scope>NUCLEOTIDE SEQUENCE [LARGE SCALE GENOMIC DNA]</scope>
    <source>
        <strain evidence="2 3">DSM 21793</strain>
    </source>
</reference>
<evidence type="ECO:0000313" key="3">
    <source>
        <dbReference type="Proteomes" id="UP000530564"/>
    </source>
</evidence>
<keyword evidence="2" id="KW-0808">Transferase</keyword>
<dbReference type="InterPro" id="IPR029063">
    <property type="entry name" value="SAM-dependent_MTases_sf"/>
</dbReference>